<comment type="caution">
    <text evidence="1">The sequence shown here is derived from an EMBL/GenBank/DDBJ whole genome shotgun (WGS) entry which is preliminary data.</text>
</comment>
<reference evidence="1 2" key="1">
    <citation type="submission" date="2022-06" db="EMBL/GenBank/DDBJ databases">
        <title>Roseomonas CN29.</title>
        <authorList>
            <person name="Cheng Y."/>
            <person name="He X."/>
        </authorList>
    </citation>
    <scope>NUCLEOTIDE SEQUENCE [LARGE SCALE GENOMIC DNA]</scope>
    <source>
        <strain evidence="1 2">CN29</strain>
    </source>
</reference>
<keyword evidence="2" id="KW-1185">Reference proteome</keyword>
<name>A0ABT1XAY9_9PROT</name>
<dbReference type="EMBL" id="JANJOU010000031">
    <property type="protein sequence ID" value="MCR0985272.1"/>
    <property type="molecule type" value="Genomic_DNA"/>
</dbReference>
<evidence type="ECO:0000313" key="1">
    <source>
        <dbReference type="EMBL" id="MCR0985272.1"/>
    </source>
</evidence>
<gene>
    <name evidence="1" type="ORF">NRP21_24790</name>
</gene>
<organism evidence="1 2">
    <name type="scientific">Roseomonas populi</name>
    <dbReference type="NCBI Taxonomy" id="3121582"/>
    <lineage>
        <taxon>Bacteria</taxon>
        <taxon>Pseudomonadati</taxon>
        <taxon>Pseudomonadota</taxon>
        <taxon>Alphaproteobacteria</taxon>
        <taxon>Acetobacterales</taxon>
        <taxon>Roseomonadaceae</taxon>
        <taxon>Roseomonas</taxon>
    </lineage>
</organism>
<sequence length="82" mass="9397">MAILHHGYSVTMSKPRTEDGQREDLVAYELVTERGTDARRHAHDMVQAAILKGDKKEEARWLRIYLDVDGLLAHRGQPQTWG</sequence>
<accession>A0ABT1XAY9</accession>
<dbReference type="RefSeq" id="WP_257718924.1">
    <property type="nucleotide sequence ID" value="NZ_JANJOU010000031.1"/>
</dbReference>
<proteinExistence type="predicted"/>
<protein>
    <submittedName>
        <fullName evidence="1">Uncharacterized protein</fullName>
    </submittedName>
</protein>
<evidence type="ECO:0000313" key="2">
    <source>
        <dbReference type="Proteomes" id="UP001524642"/>
    </source>
</evidence>
<dbReference type="Proteomes" id="UP001524642">
    <property type="component" value="Unassembled WGS sequence"/>
</dbReference>